<dbReference type="SUPFAM" id="SSF53474">
    <property type="entry name" value="alpha/beta-Hydrolases"/>
    <property type="match status" value="1"/>
</dbReference>
<evidence type="ECO:0000313" key="4">
    <source>
        <dbReference type="Proteomes" id="UP000431533"/>
    </source>
</evidence>
<accession>A0A8H8U1Q1</accession>
<dbReference type="Pfam" id="PF12697">
    <property type="entry name" value="Abhydrolase_6"/>
    <property type="match status" value="1"/>
</dbReference>
<keyword evidence="1" id="KW-0732">Signal</keyword>
<evidence type="ECO:0000259" key="2">
    <source>
        <dbReference type="Pfam" id="PF12697"/>
    </source>
</evidence>
<feature type="signal peptide" evidence="1">
    <location>
        <begin position="1"/>
        <end position="21"/>
    </location>
</feature>
<sequence>MYFFQILSLAIQPLFVATSAALRQNVVFQFPPDPNNETQVIQFFFGSLVNETGAAIKGTNLVSGSFIIDGTYCTPGSSHDVNVLEILVHGISYDKSVWSSLGLGNETLNWQLYAASQGYATLAIDRLGHGTNPQHPDPLNVVQGWLQLDILHQLIETIRSIPRNGLCRTFDRIVYVSHSYAGWLGTGLAAAHPKDVDAIVLTGFSVAFSNSGFESTQVVSAANMNPKRFPSFPLGYITIAQESQREALFYAGGYSHIIAEQDYAVQDTWTIGETGNLGFFVPAVNYTGPLYITAGEEDIIFCTAPGATCEDLLNSTRELFPGVTEFGFKAISDTGHTLMLHDSAPEMFAEVHDFLGKVLSN</sequence>
<dbReference type="OrthoDB" id="190201at2759"/>
<dbReference type="GeneID" id="41981357"/>
<gene>
    <name evidence="3" type="ORF">LHYA1_G001159</name>
</gene>
<name>A0A8H8U1Q1_9HELO</name>
<feature type="domain" description="AB hydrolase-1" evidence="2">
    <location>
        <begin position="86"/>
        <end position="350"/>
    </location>
</feature>
<feature type="chain" id="PRO_5034931524" description="AB hydrolase-1 domain-containing protein" evidence="1">
    <location>
        <begin position="22"/>
        <end position="361"/>
    </location>
</feature>
<dbReference type="EMBL" id="QGMH01000005">
    <property type="protein sequence ID" value="TVY30656.1"/>
    <property type="molecule type" value="Genomic_DNA"/>
</dbReference>
<proteinExistence type="predicted"/>
<reference evidence="3 4" key="1">
    <citation type="submission" date="2018-05" db="EMBL/GenBank/DDBJ databases">
        <title>Genome sequencing and assembly of the regulated plant pathogen Lachnellula willkommii and related sister species for the development of diagnostic species identification markers.</title>
        <authorList>
            <person name="Giroux E."/>
            <person name="Bilodeau G."/>
        </authorList>
    </citation>
    <scope>NUCLEOTIDE SEQUENCE [LARGE SCALE GENOMIC DNA]</scope>
    <source>
        <strain evidence="3 4">CBS 185.66</strain>
    </source>
</reference>
<protein>
    <recommendedName>
        <fullName evidence="2">AB hydrolase-1 domain-containing protein</fullName>
    </recommendedName>
</protein>
<evidence type="ECO:0000256" key="1">
    <source>
        <dbReference type="SAM" id="SignalP"/>
    </source>
</evidence>
<organism evidence="3 4">
    <name type="scientific">Lachnellula hyalina</name>
    <dbReference type="NCBI Taxonomy" id="1316788"/>
    <lineage>
        <taxon>Eukaryota</taxon>
        <taxon>Fungi</taxon>
        <taxon>Dikarya</taxon>
        <taxon>Ascomycota</taxon>
        <taxon>Pezizomycotina</taxon>
        <taxon>Leotiomycetes</taxon>
        <taxon>Helotiales</taxon>
        <taxon>Lachnaceae</taxon>
        <taxon>Lachnellula</taxon>
    </lineage>
</organism>
<evidence type="ECO:0000313" key="3">
    <source>
        <dbReference type="EMBL" id="TVY30656.1"/>
    </source>
</evidence>
<dbReference type="AlphaFoldDB" id="A0A8H8U1Q1"/>
<comment type="caution">
    <text evidence="3">The sequence shown here is derived from an EMBL/GenBank/DDBJ whole genome shotgun (WGS) entry which is preliminary data.</text>
</comment>
<keyword evidence="4" id="KW-1185">Reference proteome</keyword>
<dbReference type="Gene3D" id="3.40.50.1820">
    <property type="entry name" value="alpha/beta hydrolase"/>
    <property type="match status" value="1"/>
</dbReference>
<dbReference type="InterPro" id="IPR000073">
    <property type="entry name" value="AB_hydrolase_1"/>
</dbReference>
<dbReference type="InterPro" id="IPR029058">
    <property type="entry name" value="AB_hydrolase_fold"/>
</dbReference>
<dbReference type="RefSeq" id="XP_031009442.1">
    <property type="nucleotide sequence ID" value="XM_031146144.1"/>
</dbReference>
<dbReference type="Proteomes" id="UP000431533">
    <property type="component" value="Unassembled WGS sequence"/>
</dbReference>